<dbReference type="SUPFAM" id="SSF47113">
    <property type="entry name" value="Histone-fold"/>
    <property type="match status" value="1"/>
</dbReference>
<evidence type="ECO:0000256" key="4">
    <source>
        <dbReference type="ARBA" id="ARBA00023242"/>
    </source>
</evidence>
<reference evidence="8" key="2">
    <citation type="submission" date="2023-06" db="EMBL/GenBank/DDBJ databases">
        <authorList>
            <person name="Kobayashi Y."/>
            <person name="Kayamori A."/>
            <person name="Aoki K."/>
            <person name="Shiwa Y."/>
            <person name="Fujita N."/>
            <person name="Sugita T."/>
            <person name="Iwasaki W."/>
            <person name="Tanaka N."/>
            <person name="Takashima M."/>
        </authorList>
    </citation>
    <scope>NUCLEOTIDE SEQUENCE</scope>
    <source>
        <strain evidence="8">HIS016</strain>
    </source>
</reference>
<feature type="region of interest" description="Disordered" evidence="7">
    <location>
        <begin position="326"/>
        <end position="402"/>
    </location>
</feature>
<evidence type="ECO:0000313" key="9">
    <source>
        <dbReference type="Proteomes" id="UP001222932"/>
    </source>
</evidence>
<proteinExistence type="inferred from homology"/>
<evidence type="ECO:0000256" key="2">
    <source>
        <dbReference type="ARBA" id="ARBA00023015"/>
    </source>
</evidence>
<keyword evidence="9" id="KW-1185">Reference proteome</keyword>
<evidence type="ECO:0000256" key="1">
    <source>
        <dbReference type="ARBA" id="ARBA00004123"/>
    </source>
</evidence>
<name>A0AAD3TQW6_9TREE</name>
<evidence type="ECO:0000313" key="8">
    <source>
        <dbReference type="EMBL" id="GMK55009.1"/>
    </source>
</evidence>
<feature type="compositionally biased region" description="Basic residues" evidence="7">
    <location>
        <begin position="377"/>
        <end position="389"/>
    </location>
</feature>
<sequence>MKTKLQFCFRESCSSFLRRPPVPAVSKAMSQPPSQPPSAPTSGPPSGSGTPVVATQSAASPTAPVPAPAVPPHLLATLSSFFAHQNYNRAMSLRPAVPPVRPSIQEAMAQFQALPPDRQRHVHASFIASQRMAQQNAQGKPPQPIHPSLHRPGMPPSAVRPKDPPRPVKRLRIDVPDQRPSPGANPFMALISSATTRPFTSASARPREEPSMRGQMRGEIARLMYACGDVAEPDVDSVDVLEDMTVEFLADLCRPFGATRSNPNVPRQPIPLKAEALRHRLASHSYLKKYLDRWDDMMYMSQELQQSKRVAQPSNEDLIKAVGKSFLGLDDDQQQQQGKKRDEGDKKRGRPPKPPEERKKPGPKKGWKKNLDPNAPPKKRAAPGKKKARAGTGSAAPSPSKT</sequence>
<protein>
    <recommendedName>
        <fullName evidence="6">Transcription initiation factor TFIID subunit 13</fullName>
    </recommendedName>
</protein>
<keyword evidence="2" id="KW-0805">Transcription regulation</keyword>
<dbReference type="GO" id="GO:0051123">
    <property type="term" value="P:RNA polymerase II preinitiation complex assembly"/>
    <property type="evidence" value="ECO:0007669"/>
    <property type="project" value="TreeGrafter"/>
</dbReference>
<dbReference type="GO" id="GO:0046982">
    <property type="term" value="F:protein heterodimerization activity"/>
    <property type="evidence" value="ECO:0007669"/>
    <property type="project" value="InterPro"/>
</dbReference>
<dbReference type="EMBL" id="BTCM01000002">
    <property type="protein sequence ID" value="GMK55009.1"/>
    <property type="molecule type" value="Genomic_DNA"/>
</dbReference>
<dbReference type="Proteomes" id="UP001222932">
    <property type="component" value="Unassembled WGS sequence"/>
</dbReference>
<gene>
    <name evidence="8" type="ORF">CspeluHIS016_0200650</name>
</gene>
<comment type="similarity">
    <text evidence="5">Belongs to the TAF13 family.</text>
</comment>
<organism evidence="8 9">
    <name type="scientific">Cutaneotrichosporon spelunceum</name>
    <dbReference type="NCBI Taxonomy" id="1672016"/>
    <lineage>
        <taxon>Eukaryota</taxon>
        <taxon>Fungi</taxon>
        <taxon>Dikarya</taxon>
        <taxon>Basidiomycota</taxon>
        <taxon>Agaricomycotina</taxon>
        <taxon>Tremellomycetes</taxon>
        <taxon>Trichosporonales</taxon>
        <taxon>Trichosporonaceae</taxon>
        <taxon>Cutaneotrichosporon</taxon>
    </lineage>
</organism>
<accession>A0AAD3TQW6</accession>
<keyword evidence="3" id="KW-0804">Transcription</keyword>
<evidence type="ECO:0000256" key="5">
    <source>
        <dbReference type="ARBA" id="ARBA00038392"/>
    </source>
</evidence>
<dbReference type="Gene3D" id="1.10.20.10">
    <property type="entry name" value="Histone, subunit A"/>
    <property type="match status" value="1"/>
</dbReference>
<evidence type="ECO:0000256" key="3">
    <source>
        <dbReference type="ARBA" id="ARBA00023163"/>
    </source>
</evidence>
<feature type="compositionally biased region" description="Pro residues" evidence="7">
    <location>
        <begin position="33"/>
        <end position="43"/>
    </location>
</feature>
<comment type="subcellular location">
    <subcellularLocation>
        <location evidence="1">Nucleus</location>
    </subcellularLocation>
</comment>
<dbReference type="AlphaFoldDB" id="A0AAD3TQW6"/>
<keyword evidence="4" id="KW-0539">Nucleus</keyword>
<evidence type="ECO:0000256" key="7">
    <source>
        <dbReference type="SAM" id="MobiDB-lite"/>
    </source>
</evidence>
<dbReference type="PANTHER" id="PTHR11380:SF5">
    <property type="entry name" value="TRANSCRIPTION INITIATION FACTOR TFIID SUBUNIT 13"/>
    <property type="match status" value="1"/>
</dbReference>
<evidence type="ECO:0000256" key="6">
    <source>
        <dbReference type="ARBA" id="ARBA00040136"/>
    </source>
</evidence>
<dbReference type="InterPro" id="IPR009072">
    <property type="entry name" value="Histone-fold"/>
</dbReference>
<comment type="caution">
    <text evidence="8">The sequence shown here is derived from an EMBL/GenBank/DDBJ whole genome shotgun (WGS) entry which is preliminary data.</text>
</comment>
<feature type="region of interest" description="Disordered" evidence="7">
    <location>
        <begin position="133"/>
        <end position="167"/>
    </location>
</feature>
<dbReference type="PANTHER" id="PTHR11380">
    <property type="entry name" value="TRANSCRIPTION INITIATION FACTOR TFIID/SUPT3-RELATED"/>
    <property type="match status" value="1"/>
</dbReference>
<dbReference type="InterPro" id="IPR003195">
    <property type="entry name" value="TFIID_TAF13"/>
</dbReference>
<dbReference type="GO" id="GO:0005669">
    <property type="term" value="C:transcription factor TFIID complex"/>
    <property type="evidence" value="ECO:0007669"/>
    <property type="project" value="TreeGrafter"/>
</dbReference>
<feature type="region of interest" description="Disordered" evidence="7">
    <location>
        <begin position="23"/>
        <end position="65"/>
    </location>
</feature>
<feature type="compositionally biased region" description="Low complexity" evidence="7">
    <location>
        <begin position="44"/>
        <end position="62"/>
    </location>
</feature>
<reference evidence="8" key="1">
    <citation type="journal article" date="2023" name="BMC Genomics">
        <title>Chromosome-level genome assemblies of Cutaneotrichosporon spp. (Trichosporonales, Basidiomycota) reveal imbalanced evolution between nucleotide sequences and chromosome synteny.</title>
        <authorList>
            <person name="Kobayashi Y."/>
            <person name="Kayamori A."/>
            <person name="Aoki K."/>
            <person name="Shiwa Y."/>
            <person name="Matsutani M."/>
            <person name="Fujita N."/>
            <person name="Sugita T."/>
            <person name="Iwasaki W."/>
            <person name="Tanaka N."/>
            <person name="Takashima M."/>
        </authorList>
    </citation>
    <scope>NUCLEOTIDE SEQUENCE</scope>
    <source>
        <strain evidence="8">HIS016</strain>
    </source>
</reference>